<dbReference type="Gene3D" id="1.10.10.10">
    <property type="entry name" value="Winged helix-like DNA-binding domain superfamily/Winged helix DNA-binding domain"/>
    <property type="match status" value="1"/>
</dbReference>
<dbReference type="PANTHER" id="PTHR48111:SF22">
    <property type="entry name" value="REGULATOR OF RPOS"/>
    <property type="match status" value="1"/>
</dbReference>
<dbReference type="InterPro" id="IPR001867">
    <property type="entry name" value="OmpR/PhoB-type_DNA-bd"/>
</dbReference>
<evidence type="ECO:0000256" key="5">
    <source>
        <dbReference type="ARBA" id="ARBA00023125"/>
    </source>
</evidence>
<organism evidence="12 13">
    <name type="scientific">Caproiciproducens faecalis</name>
    <dbReference type="NCBI Taxonomy" id="2820301"/>
    <lineage>
        <taxon>Bacteria</taxon>
        <taxon>Bacillati</taxon>
        <taxon>Bacillota</taxon>
        <taxon>Clostridia</taxon>
        <taxon>Eubacteriales</taxon>
        <taxon>Acutalibacteraceae</taxon>
        <taxon>Caproiciproducens</taxon>
    </lineage>
</organism>
<protein>
    <recommendedName>
        <fullName evidence="1">Stage 0 sporulation protein A homolog</fullName>
    </recommendedName>
</protein>
<evidence type="ECO:0000256" key="4">
    <source>
        <dbReference type="ARBA" id="ARBA00023015"/>
    </source>
</evidence>
<dbReference type="CDD" id="cd00383">
    <property type="entry name" value="trans_reg_C"/>
    <property type="match status" value="1"/>
</dbReference>
<name>A0ABS7DLS0_9FIRM</name>
<sequence length="226" mass="25213">MKILLIENNKKTADKIGRLLSRNRFDYFTAFRGENGADEAMSGIYDAVILDVALPDCSGLDVLRQVRKSGHSVPILMISPKCGISDKVRGLNSGADDFLERPFADAELLARLCAVSRRKGEMIPDNALSFGKLSLNLSTYELSDAGGRVPLSNKEFELMKFFLMQGHNVSSKENSLTKLWGFDNPTAENSLEVHITYLRHKLKQIHSGIRIHCIKNVGYQLIQAEN</sequence>
<dbReference type="SUPFAM" id="SSF52172">
    <property type="entry name" value="CheY-like"/>
    <property type="match status" value="1"/>
</dbReference>
<evidence type="ECO:0000259" key="10">
    <source>
        <dbReference type="PROSITE" id="PS50110"/>
    </source>
</evidence>
<dbReference type="SMART" id="SM00448">
    <property type="entry name" value="REC"/>
    <property type="match status" value="1"/>
</dbReference>
<keyword evidence="4" id="KW-0805">Transcription regulation</keyword>
<feature type="domain" description="OmpR/PhoB-type" evidence="11">
    <location>
        <begin position="125"/>
        <end position="223"/>
    </location>
</feature>
<dbReference type="InterPro" id="IPR036388">
    <property type="entry name" value="WH-like_DNA-bd_sf"/>
</dbReference>
<keyword evidence="6" id="KW-0804">Transcription</keyword>
<keyword evidence="3" id="KW-0902">Two-component regulatory system</keyword>
<dbReference type="InterPro" id="IPR011006">
    <property type="entry name" value="CheY-like_superfamily"/>
</dbReference>
<dbReference type="EMBL" id="JAGFNZ010000002">
    <property type="protein sequence ID" value="MBW7572232.1"/>
    <property type="molecule type" value="Genomic_DNA"/>
</dbReference>
<dbReference type="Gene3D" id="3.40.50.2300">
    <property type="match status" value="1"/>
</dbReference>
<feature type="modified residue" description="4-aspartylphosphate" evidence="8">
    <location>
        <position position="51"/>
    </location>
</feature>
<dbReference type="PROSITE" id="PS50110">
    <property type="entry name" value="RESPONSE_REGULATORY"/>
    <property type="match status" value="1"/>
</dbReference>
<proteinExistence type="predicted"/>
<evidence type="ECO:0000313" key="12">
    <source>
        <dbReference type="EMBL" id="MBW7572232.1"/>
    </source>
</evidence>
<keyword evidence="13" id="KW-1185">Reference proteome</keyword>
<evidence type="ECO:0000256" key="8">
    <source>
        <dbReference type="PROSITE-ProRule" id="PRU00169"/>
    </source>
</evidence>
<evidence type="ECO:0000256" key="6">
    <source>
        <dbReference type="ARBA" id="ARBA00023163"/>
    </source>
</evidence>
<gene>
    <name evidence="12" type="ORF">J5W02_05340</name>
</gene>
<keyword evidence="2 8" id="KW-0597">Phosphoprotein</keyword>
<reference evidence="12 13" key="1">
    <citation type="submission" date="2021-03" db="EMBL/GenBank/DDBJ databases">
        <title>Caproiciproducens sp. nov. isolated from feces of cow.</title>
        <authorList>
            <person name="Choi J.-Y."/>
        </authorList>
    </citation>
    <scope>NUCLEOTIDE SEQUENCE [LARGE SCALE GENOMIC DNA]</scope>
    <source>
        <strain evidence="12 13">AGMB10547</strain>
    </source>
</reference>
<dbReference type="PANTHER" id="PTHR48111">
    <property type="entry name" value="REGULATOR OF RPOS"/>
    <property type="match status" value="1"/>
</dbReference>
<evidence type="ECO:0000259" key="11">
    <source>
        <dbReference type="PROSITE" id="PS51755"/>
    </source>
</evidence>
<dbReference type="InterPro" id="IPR016032">
    <property type="entry name" value="Sig_transdc_resp-reg_C-effctor"/>
</dbReference>
<feature type="domain" description="Response regulatory" evidence="10">
    <location>
        <begin position="2"/>
        <end position="116"/>
    </location>
</feature>
<dbReference type="Pfam" id="PF00486">
    <property type="entry name" value="Trans_reg_C"/>
    <property type="match status" value="1"/>
</dbReference>
<evidence type="ECO:0000256" key="9">
    <source>
        <dbReference type="PROSITE-ProRule" id="PRU01091"/>
    </source>
</evidence>
<evidence type="ECO:0000313" key="13">
    <source>
        <dbReference type="Proteomes" id="UP000719942"/>
    </source>
</evidence>
<evidence type="ECO:0000256" key="7">
    <source>
        <dbReference type="ARBA" id="ARBA00024867"/>
    </source>
</evidence>
<evidence type="ECO:0000256" key="1">
    <source>
        <dbReference type="ARBA" id="ARBA00018672"/>
    </source>
</evidence>
<dbReference type="SMART" id="SM00862">
    <property type="entry name" value="Trans_reg_C"/>
    <property type="match status" value="1"/>
</dbReference>
<dbReference type="Proteomes" id="UP000719942">
    <property type="component" value="Unassembled WGS sequence"/>
</dbReference>
<dbReference type="RefSeq" id="WP_219964649.1">
    <property type="nucleotide sequence ID" value="NZ_JAGFNZ010000002.1"/>
</dbReference>
<dbReference type="PROSITE" id="PS51755">
    <property type="entry name" value="OMPR_PHOB"/>
    <property type="match status" value="1"/>
</dbReference>
<comment type="function">
    <text evidence="7">May play the central regulatory role in sporulation. It may be an element of the effector pathway responsible for the activation of sporulation genes in response to nutritional stress. Spo0A may act in concert with spo0H (a sigma factor) to control the expression of some genes that are critical to the sporulation process.</text>
</comment>
<dbReference type="Pfam" id="PF00072">
    <property type="entry name" value="Response_reg"/>
    <property type="match status" value="1"/>
</dbReference>
<dbReference type="SUPFAM" id="SSF46894">
    <property type="entry name" value="C-terminal effector domain of the bipartite response regulators"/>
    <property type="match status" value="1"/>
</dbReference>
<dbReference type="InterPro" id="IPR039420">
    <property type="entry name" value="WalR-like"/>
</dbReference>
<comment type="caution">
    <text evidence="12">The sequence shown here is derived from an EMBL/GenBank/DDBJ whole genome shotgun (WGS) entry which is preliminary data.</text>
</comment>
<evidence type="ECO:0000256" key="3">
    <source>
        <dbReference type="ARBA" id="ARBA00023012"/>
    </source>
</evidence>
<dbReference type="Gene3D" id="6.10.250.690">
    <property type="match status" value="1"/>
</dbReference>
<dbReference type="InterPro" id="IPR001789">
    <property type="entry name" value="Sig_transdc_resp-reg_receiver"/>
</dbReference>
<evidence type="ECO:0000256" key="2">
    <source>
        <dbReference type="ARBA" id="ARBA00022553"/>
    </source>
</evidence>
<accession>A0ABS7DLS0</accession>
<keyword evidence="5 9" id="KW-0238">DNA-binding</keyword>
<feature type="DNA-binding region" description="OmpR/PhoB-type" evidence="9">
    <location>
        <begin position="125"/>
        <end position="223"/>
    </location>
</feature>